<evidence type="ECO:0000256" key="10">
    <source>
        <dbReference type="ARBA" id="ARBA00023186"/>
    </source>
</evidence>
<feature type="chain" id="PRO_5047188967" description="Outer-membrane lipoprotein LolB" evidence="14">
    <location>
        <begin position="21"/>
        <end position="202"/>
    </location>
</feature>
<keyword evidence="8 13" id="KW-0472">Membrane</keyword>
<dbReference type="NCBIfam" id="TIGR00548">
    <property type="entry name" value="lolB"/>
    <property type="match status" value="1"/>
</dbReference>
<dbReference type="SUPFAM" id="SSF89392">
    <property type="entry name" value="Prokaryotic lipoproteins and lipoprotein localization factors"/>
    <property type="match status" value="1"/>
</dbReference>
<name>A0ABW8JLD5_9GAMM</name>
<keyword evidence="9" id="KW-0564">Palmitate</keyword>
<evidence type="ECO:0000256" key="7">
    <source>
        <dbReference type="ARBA" id="ARBA00022927"/>
    </source>
</evidence>
<comment type="caution">
    <text evidence="15">The sequence shown here is derived from an EMBL/GenBank/DDBJ whole genome shotgun (WGS) entry which is preliminary data.</text>
</comment>
<keyword evidence="7 13" id="KW-0653">Protein transport</keyword>
<evidence type="ECO:0000256" key="11">
    <source>
        <dbReference type="ARBA" id="ARBA00023237"/>
    </source>
</evidence>
<comment type="similarity">
    <text evidence="2 13">Belongs to the LolB family.</text>
</comment>
<sequence length="202" mass="22025">MKLSSLIFASLATLPLAACAPRQLVRHQGDAASLTQQEARERQLAGADHWTLQGRIFISNGEDGGTLNVTWTQHGGHYEFILSKPITGQSYRLAGDPQGAELDGLDGGPRHGPDAEALMRRALGWEVPIEALRAWVLGVRAQGSDARLSFGENRLPSELQQAGWTVSYPAWDTTRQPALPAKVFADKPPYKVKLSIASWSMQ</sequence>
<dbReference type="RefSeq" id="WP_404547989.1">
    <property type="nucleotide sequence ID" value="NZ_JADIKJ010000015.1"/>
</dbReference>
<dbReference type="HAMAP" id="MF_00233">
    <property type="entry name" value="LolB"/>
    <property type="match status" value="1"/>
</dbReference>
<keyword evidence="11 13" id="KW-0998">Cell outer membrane</keyword>
<evidence type="ECO:0000256" key="14">
    <source>
        <dbReference type="SAM" id="SignalP"/>
    </source>
</evidence>
<dbReference type="EMBL" id="JADIKJ010000015">
    <property type="protein sequence ID" value="MFK2901284.1"/>
    <property type="molecule type" value="Genomic_DNA"/>
</dbReference>
<reference evidence="15 16" key="1">
    <citation type="submission" date="2020-10" db="EMBL/GenBank/DDBJ databases">
        <title>Phylogeny of dyella-like bacteria.</title>
        <authorList>
            <person name="Fu J."/>
        </authorList>
    </citation>
    <scope>NUCLEOTIDE SEQUENCE [LARGE SCALE GENOMIC DNA]</scope>
    <source>
        <strain evidence="15 16">JP1</strain>
    </source>
</reference>
<keyword evidence="16" id="KW-1185">Reference proteome</keyword>
<gene>
    <name evidence="13 15" type="primary">lolB</name>
    <name evidence="15" type="ORF">ISP15_13155</name>
</gene>
<evidence type="ECO:0000256" key="6">
    <source>
        <dbReference type="ARBA" id="ARBA00022729"/>
    </source>
</evidence>
<organism evidence="15 16">
    <name type="scientific">Dyella jejuensis</name>
    <dbReference type="NCBI Taxonomy" id="1432009"/>
    <lineage>
        <taxon>Bacteria</taxon>
        <taxon>Pseudomonadati</taxon>
        <taxon>Pseudomonadota</taxon>
        <taxon>Gammaproteobacteria</taxon>
        <taxon>Lysobacterales</taxon>
        <taxon>Rhodanobacteraceae</taxon>
        <taxon>Dyella</taxon>
    </lineage>
</organism>
<keyword evidence="6 14" id="KW-0732">Signal</keyword>
<keyword evidence="5 13" id="KW-0813">Transport</keyword>
<evidence type="ECO:0000256" key="4">
    <source>
        <dbReference type="ARBA" id="ARBA00016202"/>
    </source>
</evidence>
<evidence type="ECO:0000256" key="9">
    <source>
        <dbReference type="ARBA" id="ARBA00023139"/>
    </source>
</evidence>
<dbReference type="Pfam" id="PF03550">
    <property type="entry name" value="LolB"/>
    <property type="match status" value="1"/>
</dbReference>
<dbReference type="InterPro" id="IPR004565">
    <property type="entry name" value="OM_lipoprot_LolB"/>
</dbReference>
<dbReference type="CDD" id="cd16326">
    <property type="entry name" value="LolB"/>
    <property type="match status" value="1"/>
</dbReference>
<comment type="subcellular location">
    <subcellularLocation>
        <location evidence="1">Cell outer membrane</location>
        <topology evidence="1">Lipid-anchor</topology>
    </subcellularLocation>
</comment>
<accession>A0ABW8JLD5</accession>
<evidence type="ECO:0000256" key="3">
    <source>
        <dbReference type="ARBA" id="ARBA00011245"/>
    </source>
</evidence>
<evidence type="ECO:0000256" key="2">
    <source>
        <dbReference type="ARBA" id="ARBA00009696"/>
    </source>
</evidence>
<comment type="function">
    <text evidence="13">Plays a critical role in the incorporation of lipoproteins in the outer membrane after they are released by the LolA protein.</text>
</comment>
<dbReference type="InterPro" id="IPR029046">
    <property type="entry name" value="LolA/LolB/LppX"/>
</dbReference>
<evidence type="ECO:0000256" key="5">
    <source>
        <dbReference type="ARBA" id="ARBA00022448"/>
    </source>
</evidence>
<feature type="signal peptide" evidence="14">
    <location>
        <begin position="1"/>
        <end position="20"/>
    </location>
</feature>
<keyword evidence="12 15" id="KW-0449">Lipoprotein</keyword>
<evidence type="ECO:0000256" key="12">
    <source>
        <dbReference type="ARBA" id="ARBA00023288"/>
    </source>
</evidence>
<evidence type="ECO:0000256" key="1">
    <source>
        <dbReference type="ARBA" id="ARBA00004459"/>
    </source>
</evidence>
<comment type="subunit">
    <text evidence="3 13">Monomer.</text>
</comment>
<proteinExistence type="inferred from homology"/>
<evidence type="ECO:0000313" key="15">
    <source>
        <dbReference type="EMBL" id="MFK2901284.1"/>
    </source>
</evidence>
<dbReference type="Gene3D" id="2.50.20.10">
    <property type="entry name" value="Lipoprotein localisation LolA/LolB/LppX"/>
    <property type="match status" value="1"/>
</dbReference>
<evidence type="ECO:0000256" key="13">
    <source>
        <dbReference type="HAMAP-Rule" id="MF_00233"/>
    </source>
</evidence>
<keyword evidence="10 13" id="KW-0143">Chaperone</keyword>
<protein>
    <recommendedName>
        <fullName evidence="4 13">Outer-membrane lipoprotein LolB</fullName>
    </recommendedName>
</protein>
<dbReference type="Proteomes" id="UP001620461">
    <property type="component" value="Unassembled WGS sequence"/>
</dbReference>
<evidence type="ECO:0000313" key="16">
    <source>
        <dbReference type="Proteomes" id="UP001620461"/>
    </source>
</evidence>
<evidence type="ECO:0000256" key="8">
    <source>
        <dbReference type="ARBA" id="ARBA00023136"/>
    </source>
</evidence>